<proteinExistence type="predicted"/>
<protein>
    <submittedName>
        <fullName evidence="1">Glycerol-3-phosphate dehydrogenase</fullName>
        <ecNumber evidence="1">1.1.1.8</ecNumber>
    </submittedName>
</protein>
<dbReference type="EMBL" id="QTSX02006397">
    <property type="protein sequence ID" value="KAJ9055521.1"/>
    <property type="molecule type" value="Genomic_DNA"/>
</dbReference>
<name>A0ACC2RZU5_9FUNG</name>
<comment type="caution">
    <text evidence="1">The sequence shown here is derived from an EMBL/GenBank/DDBJ whole genome shotgun (WGS) entry which is preliminary data.</text>
</comment>
<evidence type="ECO:0000313" key="2">
    <source>
        <dbReference type="Proteomes" id="UP001165960"/>
    </source>
</evidence>
<accession>A0ACC2RZU5</accession>
<keyword evidence="1" id="KW-0560">Oxidoreductase</keyword>
<sequence>MANQSGLEKVCIIGSGNWGSTIAKIIGNNVMKLDNLDKQVTMWVYEELIEGRKLTEIINTEHRECQVRSCLAEIHNHNNLR</sequence>
<dbReference type="EC" id="1.1.1.8" evidence="1"/>
<organism evidence="1 2">
    <name type="scientific">Entomophthora muscae</name>
    <dbReference type="NCBI Taxonomy" id="34485"/>
    <lineage>
        <taxon>Eukaryota</taxon>
        <taxon>Fungi</taxon>
        <taxon>Fungi incertae sedis</taxon>
        <taxon>Zoopagomycota</taxon>
        <taxon>Entomophthoromycotina</taxon>
        <taxon>Entomophthoromycetes</taxon>
        <taxon>Entomophthorales</taxon>
        <taxon>Entomophthoraceae</taxon>
        <taxon>Entomophthora</taxon>
    </lineage>
</organism>
<gene>
    <name evidence="1" type="primary">GPD1_2</name>
    <name evidence="1" type="ORF">DSO57_1003219</name>
</gene>
<keyword evidence="2" id="KW-1185">Reference proteome</keyword>
<dbReference type="Proteomes" id="UP001165960">
    <property type="component" value="Unassembled WGS sequence"/>
</dbReference>
<reference evidence="1" key="1">
    <citation type="submission" date="2022-04" db="EMBL/GenBank/DDBJ databases">
        <title>Genome of the entomopathogenic fungus Entomophthora muscae.</title>
        <authorList>
            <person name="Elya C."/>
            <person name="Lovett B.R."/>
            <person name="Lee E."/>
            <person name="Macias A.M."/>
            <person name="Hajek A.E."/>
            <person name="De Bivort B.L."/>
            <person name="Kasson M.T."/>
            <person name="De Fine Licht H.H."/>
            <person name="Stajich J.E."/>
        </authorList>
    </citation>
    <scope>NUCLEOTIDE SEQUENCE</scope>
    <source>
        <strain evidence="1">Berkeley</strain>
    </source>
</reference>
<evidence type="ECO:0000313" key="1">
    <source>
        <dbReference type="EMBL" id="KAJ9055521.1"/>
    </source>
</evidence>